<dbReference type="GO" id="GO:0006203">
    <property type="term" value="P:dGTP catabolic process"/>
    <property type="evidence" value="ECO:0007669"/>
    <property type="project" value="TreeGrafter"/>
</dbReference>
<dbReference type="CDD" id="cd00077">
    <property type="entry name" value="HDc"/>
    <property type="match status" value="1"/>
</dbReference>
<evidence type="ECO:0000259" key="1">
    <source>
        <dbReference type="SMART" id="SM00471"/>
    </source>
</evidence>
<reference evidence="2" key="1">
    <citation type="journal article" date="2020" name="Nature">
        <title>Giant virus diversity and host interactions through global metagenomics.</title>
        <authorList>
            <person name="Schulz F."/>
            <person name="Roux S."/>
            <person name="Paez-Espino D."/>
            <person name="Jungbluth S."/>
            <person name="Walsh D.A."/>
            <person name="Denef V.J."/>
            <person name="McMahon K.D."/>
            <person name="Konstantinidis K.T."/>
            <person name="Eloe-Fadrosh E.A."/>
            <person name="Kyrpides N.C."/>
            <person name="Woyke T."/>
        </authorList>
    </citation>
    <scope>NUCLEOTIDE SEQUENCE</scope>
    <source>
        <strain evidence="2">GVMAG-M-3300025860-20</strain>
    </source>
</reference>
<accession>A0A6C0JAA9</accession>
<dbReference type="InterPro" id="IPR003607">
    <property type="entry name" value="HD/PDEase_dom"/>
</dbReference>
<proteinExistence type="predicted"/>
<dbReference type="InterPro" id="IPR050135">
    <property type="entry name" value="dGTPase-like"/>
</dbReference>
<dbReference type="PANTHER" id="PTHR11373:SF4">
    <property type="entry name" value="DEOXYNUCLEOSIDE TRIPHOSPHATE TRIPHOSPHOHYDROLASE SAMHD1"/>
    <property type="match status" value="1"/>
</dbReference>
<organism evidence="2">
    <name type="scientific">viral metagenome</name>
    <dbReference type="NCBI Taxonomy" id="1070528"/>
    <lineage>
        <taxon>unclassified sequences</taxon>
        <taxon>metagenomes</taxon>
        <taxon>organismal metagenomes</taxon>
    </lineage>
</organism>
<dbReference type="SMART" id="SM00471">
    <property type="entry name" value="HDc"/>
    <property type="match status" value="1"/>
</dbReference>
<evidence type="ECO:0000313" key="2">
    <source>
        <dbReference type="EMBL" id="QHU00574.1"/>
    </source>
</evidence>
<dbReference type="GO" id="GO:0008832">
    <property type="term" value="F:dGTPase activity"/>
    <property type="evidence" value="ECO:0007669"/>
    <property type="project" value="TreeGrafter"/>
</dbReference>
<dbReference type="InterPro" id="IPR006674">
    <property type="entry name" value="HD_domain"/>
</dbReference>
<dbReference type="EMBL" id="MN740328">
    <property type="protein sequence ID" value="QHU00574.1"/>
    <property type="molecule type" value="Genomic_DNA"/>
</dbReference>
<dbReference type="SUPFAM" id="SSF109604">
    <property type="entry name" value="HD-domain/PDEase-like"/>
    <property type="match status" value="1"/>
</dbReference>
<dbReference type="Gene3D" id="1.10.3210.10">
    <property type="entry name" value="Hypothetical protein af1432"/>
    <property type="match status" value="1"/>
</dbReference>
<dbReference type="AlphaFoldDB" id="A0A6C0JAA9"/>
<name>A0A6C0JAA9_9ZZZZ</name>
<dbReference type="Pfam" id="PF01966">
    <property type="entry name" value="HD"/>
    <property type="match status" value="1"/>
</dbReference>
<feature type="domain" description="HD/PDEase" evidence="1">
    <location>
        <begin position="62"/>
        <end position="223"/>
    </location>
</feature>
<protein>
    <recommendedName>
        <fullName evidence="1">HD/PDEase domain-containing protein</fullName>
    </recommendedName>
</protein>
<sequence length="419" mass="49369">MDDDSEYSLDLSLSMEQVLFHDPIHDSFYLPKDICKIIDKPEFQRLRDIKQTGNTNYVYIGAEHTRFSHSIGVAHLCLEFGRRIMNENPSLLTERQIFLLTTAGLVHDLGHCAYSHLYDNYIVPMFEPGSHFCHEQASCDIFSMMIKKYSDLNKIYTENDIKTVQKLIFGSKTKIIDKYKSELKWTQWDVQNMFYYEILANERTGIDVDKFDYLKRDSHYTGVNTTFEPNRLINFYYIDKIYTNNVINYRLNYQSKANEIIEVMWKSRDDLHRRVYQHRVTKCIDIMMIDVIKACINQKIPGTDTMLNKAHNNMESYCMITDSIIRYIAQNVPDAKAIFDRIDNRDLWKTVAVIDSKTILSSDYIFSDITVKIARANLRNKQIYYIYCTDEPNTLSSVFYKELIEYANGECITLRNKLK</sequence>
<dbReference type="GO" id="GO:0005634">
    <property type="term" value="C:nucleus"/>
    <property type="evidence" value="ECO:0007669"/>
    <property type="project" value="TreeGrafter"/>
</dbReference>
<dbReference type="PANTHER" id="PTHR11373">
    <property type="entry name" value="DEOXYNUCLEOSIDE TRIPHOSPHATE TRIPHOSPHOHYDROLASE"/>
    <property type="match status" value="1"/>
</dbReference>